<accession>A0ABP8U5L6</accession>
<feature type="signal peptide" evidence="1">
    <location>
        <begin position="1"/>
        <end position="27"/>
    </location>
</feature>
<name>A0ABP8U5L6_9ACTN</name>
<protein>
    <recommendedName>
        <fullName evidence="4">Lectin-like protein BA14k</fullName>
    </recommendedName>
</protein>
<organism evidence="2 3">
    <name type="scientific">Actinoallomurus vinaceus</name>
    <dbReference type="NCBI Taxonomy" id="1080074"/>
    <lineage>
        <taxon>Bacteria</taxon>
        <taxon>Bacillati</taxon>
        <taxon>Actinomycetota</taxon>
        <taxon>Actinomycetes</taxon>
        <taxon>Streptosporangiales</taxon>
        <taxon>Thermomonosporaceae</taxon>
        <taxon>Actinoallomurus</taxon>
    </lineage>
</organism>
<sequence>MKVPMGLVVSGLVFAGGITLAATPANAATGQGKVTASAQGAAHEATVAANRDSRPRCRKYVRGHWVHTRRGRVFMAGYWLPRGCVHRR</sequence>
<dbReference type="RefSeq" id="WP_345430864.1">
    <property type="nucleotide sequence ID" value="NZ_BAABHK010000003.1"/>
</dbReference>
<evidence type="ECO:0008006" key="4">
    <source>
        <dbReference type="Google" id="ProtNLM"/>
    </source>
</evidence>
<keyword evidence="1" id="KW-0732">Signal</keyword>
<dbReference type="Proteomes" id="UP001501442">
    <property type="component" value="Unassembled WGS sequence"/>
</dbReference>
<feature type="chain" id="PRO_5045399196" description="Lectin-like protein BA14k" evidence="1">
    <location>
        <begin position="28"/>
        <end position="88"/>
    </location>
</feature>
<evidence type="ECO:0000313" key="3">
    <source>
        <dbReference type="Proteomes" id="UP001501442"/>
    </source>
</evidence>
<proteinExistence type="predicted"/>
<comment type="caution">
    <text evidence="2">The sequence shown here is derived from an EMBL/GenBank/DDBJ whole genome shotgun (WGS) entry which is preliminary data.</text>
</comment>
<reference evidence="3" key="1">
    <citation type="journal article" date="2019" name="Int. J. Syst. Evol. Microbiol.">
        <title>The Global Catalogue of Microorganisms (GCM) 10K type strain sequencing project: providing services to taxonomists for standard genome sequencing and annotation.</title>
        <authorList>
            <consortium name="The Broad Institute Genomics Platform"/>
            <consortium name="The Broad Institute Genome Sequencing Center for Infectious Disease"/>
            <person name="Wu L."/>
            <person name="Ma J."/>
        </authorList>
    </citation>
    <scope>NUCLEOTIDE SEQUENCE [LARGE SCALE GENOMIC DNA]</scope>
    <source>
        <strain evidence="3">JCM 17939</strain>
    </source>
</reference>
<keyword evidence="3" id="KW-1185">Reference proteome</keyword>
<evidence type="ECO:0000313" key="2">
    <source>
        <dbReference type="EMBL" id="GAA4624467.1"/>
    </source>
</evidence>
<dbReference type="EMBL" id="BAABHK010000003">
    <property type="protein sequence ID" value="GAA4624467.1"/>
    <property type="molecule type" value="Genomic_DNA"/>
</dbReference>
<evidence type="ECO:0000256" key="1">
    <source>
        <dbReference type="SAM" id="SignalP"/>
    </source>
</evidence>
<gene>
    <name evidence="2" type="ORF">GCM10023196_024720</name>
</gene>